<dbReference type="PANTHER" id="PTHR39430:SF1">
    <property type="entry name" value="PROTEASE"/>
    <property type="match status" value="1"/>
</dbReference>
<dbReference type="Pfam" id="PF02517">
    <property type="entry name" value="Rce1-like"/>
    <property type="match status" value="1"/>
</dbReference>
<organism evidence="3 4">
    <name type="scientific">Pseudotenacibaculum haliotis</name>
    <dbReference type="NCBI Taxonomy" id="1862138"/>
    <lineage>
        <taxon>Bacteria</taxon>
        <taxon>Pseudomonadati</taxon>
        <taxon>Bacteroidota</taxon>
        <taxon>Flavobacteriia</taxon>
        <taxon>Flavobacteriales</taxon>
        <taxon>Flavobacteriaceae</taxon>
        <taxon>Pseudotenacibaculum</taxon>
    </lineage>
</organism>
<keyword evidence="1" id="KW-1133">Transmembrane helix</keyword>
<keyword evidence="1" id="KW-0812">Transmembrane</keyword>
<reference evidence="4" key="1">
    <citation type="journal article" date="2019" name="Int. J. Syst. Evol. Microbiol.">
        <title>The Global Catalogue of Microorganisms (GCM) 10K type strain sequencing project: providing services to taxonomists for standard genome sequencing and annotation.</title>
        <authorList>
            <consortium name="The Broad Institute Genomics Platform"/>
            <consortium name="The Broad Institute Genome Sequencing Center for Infectious Disease"/>
            <person name="Wu L."/>
            <person name="Ma J."/>
        </authorList>
    </citation>
    <scope>NUCLEOTIDE SEQUENCE [LARGE SCALE GENOMIC DNA]</scope>
    <source>
        <strain evidence="4">KCTC 52127</strain>
    </source>
</reference>
<feature type="transmembrane region" description="Helical" evidence="1">
    <location>
        <begin position="109"/>
        <end position="128"/>
    </location>
</feature>
<feature type="domain" description="CAAX prenyl protease 2/Lysostaphin resistance protein A-like" evidence="2">
    <location>
        <begin position="73"/>
        <end position="171"/>
    </location>
</feature>
<dbReference type="GO" id="GO:0016787">
    <property type="term" value="F:hydrolase activity"/>
    <property type="evidence" value="ECO:0007669"/>
    <property type="project" value="UniProtKB-KW"/>
</dbReference>
<feature type="transmembrane region" description="Helical" evidence="1">
    <location>
        <begin position="134"/>
        <end position="152"/>
    </location>
</feature>
<evidence type="ECO:0000313" key="3">
    <source>
        <dbReference type="EMBL" id="MFD2566383.1"/>
    </source>
</evidence>
<name>A0ABW5LQW4_9FLAO</name>
<keyword evidence="4" id="KW-1185">Reference proteome</keyword>
<evidence type="ECO:0000256" key="1">
    <source>
        <dbReference type="SAM" id="Phobius"/>
    </source>
</evidence>
<accession>A0ABW5LQW4</accession>
<feature type="transmembrane region" description="Helical" evidence="1">
    <location>
        <begin position="36"/>
        <end position="55"/>
    </location>
</feature>
<keyword evidence="3" id="KW-0378">Hydrolase</keyword>
<keyword evidence="1" id="KW-0472">Membrane</keyword>
<dbReference type="RefSeq" id="WP_379665091.1">
    <property type="nucleotide sequence ID" value="NZ_JBHULH010000001.1"/>
</dbReference>
<dbReference type="EC" id="3.4.-.-" evidence="3"/>
<gene>
    <name evidence="3" type="ORF">ACFSRZ_03305</name>
</gene>
<dbReference type="Proteomes" id="UP001597508">
    <property type="component" value="Unassembled WGS sequence"/>
</dbReference>
<comment type="caution">
    <text evidence="3">The sequence shown here is derived from an EMBL/GenBank/DDBJ whole genome shotgun (WGS) entry which is preliminary data.</text>
</comment>
<dbReference type="PANTHER" id="PTHR39430">
    <property type="entry name" value="MEMBRANE-ASSOCIATED PROTEASE-RELATED"/>
    <property type="match status" value="1"/>
</dbReference>
<sequence length="233" mass="26916">MLGLLVIIVISWVLLHFIEKKNIDVLGIVPTKNRMIQFCIGFIIISLFVLLKIYIETVVQKIEWKSNTINYTSIFNAFIYHLKSALTEDLVFRGALLYILIQRIGATKAILLSTIVFGAYHWFSYGILNERIILLVYVFLITGMTGYVWAYTYHKTNSILMPLGFHLGYNLTMSFFYEAQPYGELLFSEISKVELTGWSDFFFSFFKGLFPSILTLVFVKILLKKKNSIILSP</sequence>
<dbReference type="EMBL" id="JBHULH010000001">
    <property type="protein sequence ID" value="MFD2566383.1"/>
    <property type="molecule type" value="Genomic_DNA"/>
</dbReference>
<evidence type="ECO:0000259" key="2">
    <source>
        <dbReference type="Pfam" id="PF02517"/>
    </source>
</evidence>
<feature type="transmembrane region" description="Helical" evidence="1">
    <location>
        <begin position="159"/>
        <end position="177"/>
    </location>
</feature>
<evidence type="ECO:0000313" key="4">
    <source>
        <dbReference type="Proteomes" id="UP001597508"/>
    </source>
</evidence>
<feature type="transmembrane region" description="Helical" evidence="1">
    <location>
        <begin position="201"/>
        <end position="223"/>
    </location>
</feature>
<dbReference type="InterPro" id="IPR003675">
    <property type="entry name" value="Rce1/LyrA-like_dom"/>
</dbReference>
<protein>
    <submittedName>
        <fullName evidence="3">CPBP family intramembrane glutamic endopeptidase</fullName>
        <ecNumber evidence="3">3.4.-.-</ecNumber>
    </submittedName>
</protein>
<proteinExistence type="predicted"/>